<protein>
    <submittedName>
        <fullName evidence="1">14895_t:CDS:1</fullName>
    </submittedName>
</protein>
<dbReference type="OrthoDB" id="2438349at2759"/>
<proteinExistence type="predicted"/>
<evidence type="ECO:0000313" key="1">
    <source>
        <dbReference type="EMBL" id="CAG8745731.1"/>
    </source>
</evidence>
<feature type="non-terminal residue" evidence="1">
    <location>
        <position position="90"/>
    </location>
</feature>
<comment type="caution">
    <text evidence="1">The sequence shown here is derived from an EMBL/GenBank/DDBJ whole genome shotgun (WGS) entry which is preliminary data.</text>
</comment>
<name>A0A9N9IS46_9GLOM</name>
<dbReference type="Proteomes" id="UP000789570">
    <property type="component" value="Unassembled WGS sequence"/>
</dbReference>
<keyword evidence="2" id="KW-1185">Reference proteome</keyword>
<dbReference type="AlphaFoldDB" id="A0A9N9IS46"/>
<sequence length="90" mass="10143">MSSTTSRSGLSSAGKKFRNKVDNIFHKYPKLPKELPSGDSLPLQIGSKITAKNYNIFLDRIEKTGYKLHWDKGNVYIIDMADMEHEAVVA</sequence>
<gene>
    <name evidence="1" type="ORF">FCALED_LOCUS15944</name>
</gene>
<reference evidence="1" key="1">
    <citation type="submission" date="2021-06" db="EMBL/GenBank/DDBJ databases">
        <authorList>
            <person name="Kallberg Y."/>
            <person name="Tangrot J."/>
            <person name="Rosling A."/>
        </authorList>
    </citation>
    <scope>NUCLEOTIDE SEQUENCE</scope>
    <source>
        <strain evidence="1">UK204</strain>
    </source>
</reference>
<dbReference type="EMBL" id="CAJVPQ010016460">
    <property type="protein sequence ID" value="CAG8745731.1"/>
    <property type="molecule type" value="Genomic_DNA"/>
</dbReference>
<organism evidence="1 2">
    <name type="scientific">Funneliformis caledonium</name>
    <dbReference type="NCBI Taxonomy" id="1117310"/>
    <lineage>
        <taxon>Eukaryota</taxon>
        <taxon>Fungi</taxon>
        <taxon>Fungi incertae sedis</taxon>
        <taxon>Mucoromycota</taxon>
        <taxon>Glomeromycotina</taxon>
        <taxon>Glomeromycetes</taxon>
        <taxon>Glomerales</taxon>
        <taxon>Glomeraceae</taxon>
        <taxon>Funneliformis</taxon>
    </lineage>
</organism>
<accession>A0A9N9IS46</accession>
<evidence type="ECO:0000313" key="2">
    <source>
        <dbReference type="Proteomes" id="UP000789570"/>
    </source>
</evidence>